<evidence type="ECO:0000313" key="10">
    <source>
        <dbReference type="EMBL" id="KGX85664.1"/>
    </source>
</evidence>
<feature type="binding site" evidence="7">
    <location>
        <position position="66"/>
    </location>
    <ligand>
        <name>substrate</name>
    </ligand>
</feature>
<proteinExistence type="inferred from homology"/>
<sequence>MSRRNEYGIPSDAVITIAGTVGVGKSTMTSALANALNFRTSLEKVDTNPYLDKFYDDFERWSFHLQIYFLAERFKEQKKIFEYGGGFIQDRSIYEDTGIFAKMHYEKGTMNEVDYETYKALFDAMVMTPYFPHPDLLIYLEGSFEEIYTRIQERGRAMEQQTPIDYWKEMHERYENWINNFNACPVLRVNIADYDIMESENSIDPVLEKIGHFIQHSRKWTSRQSL</sequence>
<protein>
    <submittedName>
        <fullName evidence="10">Deoxycytidine kinase</fullName>
    </submittedName>
</protein>
<dbReference type="PANTHER" id="PTHR10513:SF35">
    <property type="entry name" value="DEOXYADENOSINE KINASE"/>
    <property type="match status" value="1"/>
</dbReference>
<feature type="binding site" evidence="7">
    <location>
        <position position="159"/>
    </location>
    <ligand>
        <name>substrate</name>
    </ligand>
</feature>
<comment type="caution">
    <text evidence="10">The sequence shown here is derived from an EMBL/GenBank/DDBJ whole genome shotgun (WGS) entry which is preliminary data.</text>
</comment>
<dbReference type="AlphaFoldDB" id="A0A0A5G0U8"/>
<keyword evidence="4 10" id="KW-0418">Kinase</keyword>
<feature type="binding site" evidence="7">
    <location>
        <position position="43"/>
    </location>
    <ligand>
        <name>substrate</name>
    </ligand>
</feature>
<dbReference type="GO" id="GO:0019136">
    <property type="term" value="F:deoxynucleoside kinase activity"/>
    <property type="evidence" value="ECO:0007669"/>
    <property type="project" value="InterPro"/>
</dbReference>
<dbReference type="Pfam" id="PF01712">
    <property type="entry name" value="dNK"/>
    <property type="match status" value="1"/>
</dbReference>
<feature type="binding site" evidence="8">
    <location>
        <begin position="150"/>
        <end position="154"/>
    </location>
    <ligand>
        <name>ATP</name>
        <dbReference type="ChEBI" id="CHEBI:30616"/>
    </ligand>
</feature>
<dbReference type="InterPro" id="IPR031314">
    <property type="entry name" value="DNK_dom"/>
</dbReference>
<dbReference type="eggNOG" id="COG1428">
    <property type="taxonomic scope" value="Bacteria"/>
</dbReference>
<evidence type="ECO:0000256" key="6">
    <source>
        <dbReference type="PIRSR" id="PIRSR000705-1"/>
    </source>
</evidence>
<dbReference type="PANTHER" id="PTHR10513">
    <property type="entry name" value="DEOXYNUCLEOSIDE KINASE"/>
    <property type="match status" value="1"/>
</dbReference>
<feature type="domain" description="Deoxynucleoside kinase" evidence="9">
    <location>
        <begin position="15"/>
        <end position="214"/>
    </location>
</feature>
<dbReference type="InterPro" id="IPR002624">
    <property type="entry name" value="DCK/DGK"/>
</dbReference>
<evidence type="ECO:0000259" key="9">
    <source>
        <dbReference type="Pfam" id="PF01712"/>
    </source>
</evidence>
<evidence type="ECO:0000256" key="7">
    <source>
        <dbReference type="PIRSR" id="PIRSR000705-2"/>
    </source>
</evidence>
<dbReference type="EMBL" id="AVPG01000020">
    <property type="protein sequence ID" value="KGX85664.1"/>
    <property type="molecule type" value="Genomic_DNA"/>
</dbReference>
<name>A0A0A5G0U8_9BACI</name>
<keyword evidence="3 8" id="KW-0547">Nucleotide-binding</keyword>
<dbReference type="OrthoDB" id="9776634at2"/>
<feature type="binding site" evidence="7">
    <location>
        <position position="55"/>
    </location>
    <ligand>
        <name>substrate</name>
    </ligand>
</feature>
<gene>
    <name evidence="10" type="ORF">N784_08350</name>
</gene>
<dbReference type="CDD" id="cd01673">
    <property type="entry name" value="dNK"/>
    <property type="match status" value="1"/>
</dbReference>
<dbReference type="SUPFAM" id="SSF52540">
    <property type="entry name" value="P-loop containing nucleoside triphosphate hydrolases"/>
    <property type="match status" value="1"/>
</dbReference>
<feature type="binding site" evidence="8">
    <location>
        <begin position="19"/>
        <end position="27"/>
    </location>
    <ligand>
        <name>ATP</name>
        <dbReference type="ChEBI" id="CHEBI:30616"/>
    </ligand>
</feature>
<organism evidence="10 11">
    <name type="scientific">Pontibacillus litoralis JSM 072002</name>
    <dbReference type="NCBI Taxonomy" id="1385512"/>
    <lineage>
        <taxon>Bacteria</taxon>
        <taxon>Bacillati</taxon>
        <taxon>Bacillota</taxon>
        <taxon>Bacilli</taxon>
        <taxon>Bacillales</taxon>
        <taxon>Bacillaceae</taxon>
        <taxon>Pontibacillus</taxon>
    </lineage>
</organism>
<feature type="active site" description="Proton acceptor" evidence="6">
    <location>
        <position position="90"/>
    </location>
</feature>
<comment type="similarity">
    <text evidence="1">Belongs to the DCK/DGK family.</text>
</comment>
<feature type="binding site" evidence="7">
    <location>
        <position position="91"/>
    </location>
    <ligand>
        <name>substrate</name>
    </ligand>
</feature>
<keyword evidence="5 8" id="KW-0067">ATP-binding</keyword>
<evidence type="ECO:0000256" key="1">
    <source>
        <dbReference type="ARBA" id="ARBA00007420"/>
    </source>
</evidence>
<feature type="binding site" evidence="7">
    <location>
        <position position="96"/>
    </location>
    <ligand>
        <name>substrate</name>
    </ligand>
</feature>
<dbReference type="GO" id="GO:0005737">
    <property type="term" value="C:cytoplasm"/>
    <property type="evidence" value="ECO:0007669"/>
    <property type="project" value="TreeGrafter"/>
</dbReference>
<keyword evidence="2" id="KW-0808">Transferase</keyword>
<evidence type="ECO:0000256" key="5">
    <source>
        <dbReference type="ARBA" id="ARBA00022840"/>
    </source>
</evidence>
<keyword evidence="11" id="KW-1185">Reference proteome</keyword>
<evidence type="ECO:0000256" key="2">
    <source>
        <dbReference type="ARBA" id="ARBA00022679"/>
    </source>
</evidence>
<dbReference type="GO" id="GO:0005524">
    <property type="term" value="F:ATP binding"/>
    <property type="evidence" value="ECO:0007669"/>
    <property type="project" value="UniProtKB-KW"/>
</dbReference>
<dbReference type="Proteomes" id="UP000030401">
    <property type="component" value="Unassembled WGS sequence"/>
</dbReference>
<dbReference type="InterPro" id="IPR050566">
    <property type="entry name" value="Deoxyribonucleoside_kinase"/>
</dbReference>
<reference evidence="10 11" key="1">
    <citation type="submission" date="2013-08" db="EMBL/GenBank/DDBJ databases">
        <authorList>
            <person name="Huang J."/>
            <person name="Wang G."/>
        </authorList>
    </citation>
    <scope>NUCLEOTIDE SEQUENCE [LARGE SCALE GENOMIC DNA]</scope>
    <source>
        <strain evidence="10 11">JSM 072002</strain>
    </source>
</reference>
<evidence type="ECO:0000256" key="8">
    <source>
        <dbReference type="PIRSR" id="PIRSR000705-3"/>
    </source>
</evidence>
<dbReference type="InterPro" id="IPR027417">
    <property type="entry name" value="P-loop_NTPase"/>
</dbReference>
<accession>A0A0A5G0U8</accession>
<evidence type="ECO:0000313" key="11">
    <source>
        <dbReference type="Proteomes" id="UP000030401"/>
    </source>
</evidence>
<dbReference type="STRING" id="1385512.N784_08350"/>
<dbReference type="Gene3D" id="3.40.50.300">
    <property type="entry name" value="P-loop containing nucleotide triphosphate hydrolases"/>
    <property type="match status" value="1"/>
</dbReference>
<evidence type="ECO:0000256" key="3">
    <source>
        <dbReference type="ARBA" id="ARBA00022741"/>
    </source>
</evidence>
<dbReference type="RefSeq" id="WP_036835194.1">
    <property type="nucleotide sequence ID" value="NZ_AVPG01000020.1"/>
</dbReference>
<dbReference type="FunFam" id="3.40.50.300:FF:000659">
    <property type="entry name" value="Deoxyguanosine kinase"/>
    <property type="match status" value="1"/>
</dbReference>
<evidence type="ECO:0000256" key="4">
    <source>
        <dbReference type="ARBA" id="ARBA00022777"/>
    </source>
</evidence>
<dbReference type="PIRSF" id="PIRSF000705">
    <property type="entry name" value="DNK"/>
    <property type="match status" value="1"/>
</dbReference>